<evidence type="ECO:0000256" key="9">
    <source>
        <dbReference type="ARBA" id="ARBA00032460"/>
    </source>
</evidence>
<dbReference type="SUPFAM" id="SSF54593">
    <property type="entry name" value="Glyoxalase/Bleomycin resistance protein/Dihydroxybiphenyl dioxygenase"/>
    <property type="match status" value="2"/>
</dbReference>
<dbReference type="InterPro" id="IPR037523">
    <property type="entry name" value="VOC_core"/>
</dbReference>
<keyword evidence="4 12" id="KW-0479">Metal-binding</keyword>
<comment type="pathway">
    <text evidence="1">Secondary metabolite metabolism; methylglyoxal degradation; (R)-lactate from methylglyoxal: step 1/2.</text>
</comment>
<dbReference type="AlphaFoldDB" id="A0A0M8NA26"/>
<evidence type="ECO:0000256" key="12">
    <source>
        <dbReference type="PIRSR" id="PIRSR604361-3"/>
    </source>
</evidence>
<dbReference type="EC" id="4.4.1.5" evidence="3"/>
<feature type="domain" description="VOC" evidence="13">
    <location>
        <begin position="171"/>
        <end position="315"/>
    </location>
</feature>
<evidence type="ECO:0000256" key="3">
    <source>
        <dbReference type="ARBA" id="ARBA00012081"/>
    </source>
</evidence>
<gene>
    <name evidence="14" type="ORF">ESCO_003861</name>
</gene>
<keyword evidence="5 12" id="KW-0862">Zinc</keyword>
<dbReference type="PROSITE" id="PS51819">
    <property type="entry name" value="VOC"/>
    <property type="match status" value="2"/>
</dbReference>
<evidence type="ECO:0000256" key="4">
    <source>
        <dbReference type="ARBA" id="ARBA00022723"/>
    </source>
</evidence>
<reference evidence="14 15" key="1">
    <citation type="submission" date="2015-07" db="EMBL/GenBank/DDBJ databases">
        <title>The genome of the fungus Escovopsis weberi, a specialized disease agent of ant agriculture.</title>
        <authorList>
            <person name="de Man T.J."/>
            <person name="Stajich J.E."/>
            <person name="Kubicek C.P."/>
            <person name="Chenthamara K."/>
            <person name="Atanasova L."/>
            <person name="Druzhinina I.S."/>
            <person name="Birnbaum S."/>
            <person name="Barribeau S.M."/>
            <person name="Teiling C."/>
            <person name="Suen G."/>
            <person name="Currie C."/>
            <person name="Gerardo N.M."/>
        </authorList>
    </citation>
    <scope>NUCLEOTIDE SEQUENCE [LARGE SCALE GENOMIC DNA]</scope>
</reference>
<dbReference type="GO" id="GO:0004462">
    <property type="term" value="F:lactoylglutathione lyase activity"/>
    <property type="evidence" value="ECO:0007669"/>
    <property type="project" value="UniProtKB-EC"/>
</dbReference>
<evidence type="ECO:0000256" key="11">
    <source>
        <dbReference type="PIRSR" id="PIRSR604361-1"/>
    </source>
</evidence>
<organism evidence="14 15">
    <name type="scientific">Escovopsis weberi</name>
    <dbReference type="NCBI Taxonomy" id="150374"/>
    <lineage>
        <taxon>Eukaryota</taxon>
        <taxon>Fungi</taxon>
        <taxon>Dikarya</taxon>
        <taxon>Ascomycota</taxon>
        <taxon>Pezizomycotina</taxon>
        <taxon>Sordariomycetes</taxon>
        <taxon>Hypocreomycetidae</taxon>
        <taxon>Hypocreales</taxon>
        <taxon>Hypocreaceae</taxon>
        <taxon>Escovopsis</taxon>
    </lineage>
</organism>
<feature type="binding site" evidence="12">
    <location>
        <position position="311"/>
    </location>
    <ligand>
        <name>Zn(2+)</name>
        <dbReference type="ChEBI" id="CHEBI:29105"/>
        <note>ligand shared between dimeric partners</note>
    </ligand>
</feature>
<dbReference type="Pfam" id="PF00903">
    <property type="entry name" value="Glyoxalase"/>
    <property type="match status" value="2"/>
</dbReference>
<comment type="cofactor">
    <cofactor evidence="12">
        <name>Zn(2+)</name>
        <dbReference type="ChEBI" id="CHEBI:29105"/>
    </cofactor>
    <text evidence="12">Binds 1 zinc ion per subunit. In the homodimer, two zinc ions are bound between subunits.</text>
</comment>
<dbReference type="CDD" id="cd07233">
    <property type="entry name" value="GlxI_Zn"/>
    <property type="match status" value="2"/>
</dbReference>
<protein>
    <recommendedName>
        <fullName evidence="3">lactoylglutathione lyase</fullName>
        <ecNumber evidence="3">4.4.1.5</ecNumber>
    </recommendedName>
    <alternativeName>
        <fullName evidence="8">Aldoketomutase</fullName>
    </alternativeName>
    <alternativeName>
        <fullName evidence="7">Ketone-aldehyde mutase</fullName>
    </alternativeName>
    <alternativeName>
        <fullName evidence="9">Methylglyoxalase</fullName>
    </alternativeName>
    <alternativeName>
        <fullName evidence="10">S-D-lactoylglutathione methylglyoxal lyase</fullName>
    </alternativeName>
</protein>
<comment type="similarity">
    <text evidence="2">Belongs to the glyoxalase I family.</text>
</comment>
<feature type="binding site" evidence="12">
    <location>
        <position position="265"/>
    </location>
    <ligand>
        <name>Zn(2+)</name>
        <dbReference type="ChEBI" id="CHEBI:29105"/>
        <note>ligand shared between dimeric partners</note>
    </ligand>
</feature>
<dbReference type="Gene3D" id="3.10.180.10">
    <property type="entry name" value="2,3-Dihydroxybiphenyl 1,2-Dioxygenase, domain 1"/>
    <property type="match status" value="2"/>
</dbReference>
<dbReference type="PANTHER" id="PTHR10374">
    <property type="entry name" value="LACTOYLGLUTATHIONE LYASE GLYOXALASE I"/>
    <property type="match status" value="1"/>
</dbReference>
<name>A0A0M8NA26_ESCWE</name>
<dbReference type="GO" id="GO:0046872">
    <property type="term" value="F:metal ion binding"/>
    <property type="evidence" value="ECO:0007669"/>
    <property type="project" value="UniProtKB-KW"/>
</dbReference>
<feature type="binding site" evidence="12">
    <location>
        <position position="238"/>
    </location>
    <ligand>
        <name>Zn(2+)</name>
        <dbReference type="ChEBI" id="CHEBI:29105"/>
        <note>ligand shared between dimeric partners</note>
    </ligand>
</feature>
<dbReference type="InterPro" id="IPR004360">
    <property type="entry name" value="Glyas_Fos-R_dOase_dom"/>
</dbReference>
<dbReference type="InterPro" id="IPR004361">
    <property type="entry name" value="Glyoxalase_1"/>
</dbReference>
<dbReference type="Proteomes" id="UP000053831">
    <property type="component" value="Unassembled WGS sequence"/>
</dbReference>
<accession>A0A0M8NA26</accession>
<dbReference type="InterPro" id="IPR018146">
    <property type="entry name" value="Glyoxalase_1_CS"/>
</dbReference>
<evidence type="ECO:0000256" key="6">
    <source>
        <dbReference type="ARBA" id="ARBA00023239"/>
    </source>
</evidence>
<evidence type="ECO:0000256" key="1">
    <source>
        <dbReference type="ARBA" id="ARBA00005008"/>
    </source>
</evidence>
<comment type="caution">
    <text evidence="14">The sequence shown here is derived from an EMBL/GenBank/DDBJ whole genome shotgun (WGS) entry which is preliminary data.</text>
</comment>
<dbReference type="InterPro" id="IPR029068">
    <property type="entry name" value="Glyas_Bleomycin-R_OHBP_Dase"/>
</dbReference>
<evidence type="ECO:0000313" key="14">
    <source>
        <dbReference type="EMBL" id="KOS23121.1"/>
    </source>
</evidence>
<evidence type="ECO:0000313" key="15">
    <source>
        <dbReference type="Proteomes" id="UP000053831"/>
    </source>
</evidence>
<dbReference type="OrthoDB" id="16820at2759"/>
<dbReference type="NCBIfam" id="TIGR00068">
    <property type="entry name" value="glyox_I"/>
    <property type="match status" value="2"/>
</dbReference>
<proteinExistence type="inferred from homology"/>
<evidence type="ECO:0000256" key="2">
    <source>
        <dbReference type="ARBA" id="ARBA00010363"/>
    </source>
</evidence>
<evidence type="ECO:0000256" key="8">
    <source>
        <dbReference type="ARBA" id="ARBA00030892"/>
    </source>
</evidence>
<dbReference type="PROSITE" id="PS00935">
    <property type="entry name" value="GLYOXALASE_I_2"/>
    <property type="match status" value="2"/>
</dbReference>
<evidence type="ECO:0000256" key="10">
    <source>
        <dbReference type="ARBA" id="ARBA00033298"/>
    </source>
</evidence>
<evidence type="ECO:0000259" key="13">
    <source>
        <dbReference type="PROSITE" id="PS51819"/>
    </source>
</evidence>
<dbReference type="UniPathway" id="UPA00619">
    <property type="reaction ID" value="UER00675"/>
</dbReference>
<feature type="domain" description="VOC" evidence="13">
    <location>
        <begin position="11"/>
        <end position="153"/>
    </location>
</feature>
<keyword evidence="6 14" id="KW-0456">Lyase</keyword>
<dbReference type="STRING" id="150374.A0A0M8NA26"/>
<evidence type="ECO:0000256" key="5">
    <source>
        <dbReference type="ARBA" id="ARBA00022833"/>
    </source>
</evidence>
<dbReference type="EMBL" id="LGSR01000002">
    <property type="protein sequence ID" value="KOS23121.1"/>
    <property type="molecule type" value="Genomic_DNA"/>
</dbReference>
<dbReference type="PANTHER" id="PTHR10374:SF30">
    <property type="entry name" value="LACTOYLGLUTATHIONE LYASE"/>
    <property type="match status" value="1"/>
</dbReference>
<feature type="active site" description="Proton donor/acceptor" evidence="11">
    <location>
        <position position="311"/>
    </location>
</feature>
<keyword evidence="15" id="KW-1185">Reference proteome</keyword>
<sequence>MATTTDTNTYKLNHTMLRVKDPKESLKFYEFIGMSLLRTLTFPEAKTDLYIIGYDQPGAASHGAAWQDREGAIELTHNYGTEAPDSGFVANTGNAEPHRGFGHVCISVDNLQAACARIEAAGYRFQKRLSDGRMRNIAFALDPDGYWVEIIGQKALEETEGVTTTDLATYRMNHTMVRVKDAQRSLAWYRDVLGMTHMYTLEQEAAGFNLYFLCYPGGKDLVQGTRTPATARAEGFLELTWNYGTEKDEAFRYHSGNEDPVGYGHICISVDDLDAAIARLEALGVTWTKRLNEGGYHKIAYFQDPDGYWVEVLQNPRYSDKYAI</sequence>
<evidence type="ECO:0000256" key="7">
    <source>
        <dbReference type="ARBA" id="ARBA00030291"/>
    </source>
</evidence>